<dbReference type="InterPro" id="IPR025559">
    <property type="entry name" value="Eis_dom"/>
</dbReference>
<dbReference type="SUPFAM" id="SSF55718">
    <property type="entry name" value="SCP-like"/>
    <property type="match status" value="1"/>
</dbReference>
<dbReference type="InterPro" id="IPR036527">
    <property type="entry name" value="SCP2_sterol-bd_dom_sf"/>
</dbReference>
<dbReference type="Pfam" id="PF13527">
    <property type="entry name" value="Acetyltransf_9"/>
    <property type="match status" value="1"/>
</dbReference>
<dbReference type="AlphaFoldDB" id="A0A6C0P425"/>
<dbReference type="RefSeq" id="WP_162640230.1">
    <property type="nucleotide sequence ID" value="NZ_CP048286.1"/>
</dbReference>
<evidence type="ECO:0000259" key="1">
    <source>
        <dbReference type="PROSITE" id="PS51186"/>
    </source>
</evidence>
<dbReference type="Gene3D" id="3.30.1050.10">
    <property type="entry name" value="SCP2 sterol-binding domain"/>
    <property type="match status" value="1"/>
</dbReference>
<proteinExistence type="predicted"/>
<dbReference type="Pfam" id="PF17668">
    <property type="entry name" value="Acetyltransf_17"/>
    <property type="match status" value="1"/>
</dbReference>
<reference evidence="2 3" key="1">
    <citation type="submission" date="2020-02" db="EMBL/GenBank/DDBJ databases">
        <title>Paenibacillus sp. nov., isolated from rhizosphere soil of tomato.</title>
        <authorList>
            <person name="Weon H.-Y."/>
            <person name="Lee S.A."/>
        </authorList>
    </citation>
    <scope>NUCLEOTIDE SEQUENCE [LARGE SCALE GENOMIC DNA]</scope>
    <source>
        <strain evidence="2 3">14171R-81</strain>
    </source>
</reference>
<feature type="domain" description="N-acetyltransferase" evidence="1">
    <location>
        <begin position="1"/>
        <end position="146"/>
    </location>
</feature>
<dbReference type="InterPro" id="IPR000182">
    <property type="entry name" value="GNAT_dom"/>
</dbReference>
<dbReference type="Gene3D" id="3.40.630.30">
    <property type="match status" value="2"/>
</dbReference>
<dbReference type="InterPro" id="IPR041380">
    <property type="entry name" value="Acetyltransf_17"/>
</dbReference>
<evidence type="ECO:0000313" key="3">
    <source>
        <dbReference type="Proteomes" id="UP000479114"/>
    </source>
</evidence>
<evidence type="ECO:0000313" key="2">
    <source>
        <dbReference type="EMBL" id="QHW31422.1"/>
    </source>
</evidence>
<accession>A0A6C0P425</accession>
<dbReference type="PANTHER" id="PTHR37817">
    <property type="entry name" value="N-ACETYLTRANSFERASE EIS"/>
    <property type="match status" value="1"/>
</dbReference>
<keyword evidence="2" id="KW-0808">Transferase</keyword>
<dbReference type="Proteomes" id="UP000479114">
    <property type="component" value="Chromosome"/>
</dbReference>
<protein>
    <submittedName>
        <fullName evidence="2">GNAT family N-acetyltransferase</fullName>
    </submittedName>
</protein>
<organism evidence="2 3">
    <name type="scientific">Paenibacillus rhizovicinus</name>
    <dbReference type="NCBI Taxonomy" id="2704463"/>
    <lineage>
        <taxon>Bacteria</taxon>
        <taxon>Bacillati</taxon>
        <taxon>Bacillota</taxon>
        <taxon>Bacilli</taxon>
        <taxon>Bacillales</taxon>
        <taxon>Paenibacillaceae</taxon>
        <taxon>Paenibacillus</taxon>
    </lineage>
</organism>
<dbReference type="GO" id="GO:0030649">
    <property type="term" value="P:aminoglycoside antibiotic catabolic process"/>
    <property type="evidence" value="ECO:0007669"/>
    <property type="project" value="TreeGrafter"/>
</dbReference>
<dbReference type="PROSITE" id="PS51186">
    <property type="entry name" value="GNAT"/>
    <property type="match status" value="1"/>
</dbReference>
<dbReference type="GO" id="GO:0034069">
    <property type="term" value="F:aminoglycoside N-acetyltransferase activity"/>
    <property type="evidence" value="ECO:0007669"/>
    <property type="project" value="TreeGrafter"/>
</dbReference>
<dbReference type="SUPFAM" id="SSF55729">
    <property type="entry name" value="Acyl-CoA N-acyltransferases (Nat)"/>
    <property type="match status" value="1"/>
</dbReference>
<sequence>MIRTIRQEEARQSLELTQAAFAVKFTESDIEERVARMNMEQYLGYYADGQLAAQLAILPLGIYVQGIEMAMGGIAHVASYPEMRRQGMVGKLMVQSLAAMRESGQSVSMLNPFAYGFYRKYGWENFSVQSMYALELSAAPKYPDAPGIVKRLQAADWAQAGGVYDQYAARYNGMLLRDEKWWLQHVFKRKLGYLAVYAGADGGQPSGYMLYDIKERTMAIHELVCLDRESRNGLWQFIRNHDSVVSRLRLTAPGDDSLPFALSEPKIEHEVHTNFMFRVVDAAAFLNRYRFAGAEVRLRVRLEDEHAAWNRGLWDIAVGADGNAEAVLVDAEAVEAAGGEAAEREAGNRQATNRVAVGCTIQTFSAMMIGCRRPAQLADQGRLEGSPEAVEAWERAIPRRLSYMTDFF</sequence>
<gene>
    <name evidence="2" type="ORF">GZH47_11605</name>
</gene>
<dbReference type="EMBL" id="CP048286">
    <property type="protein sequence ID" value="QHW31422.1"/>
    <property type="molecule type" value="Genomic_DNA"/>
</dbReference>
<dbReference type="Pfam" id="PF13530">
    <property type="entry name" value="SCP2_2"/>
    <property type="match status" value="1"/>
</dbReference>
<keyword evidence="3" id="KW-1185">Reference proteome</keyword>
<dbReference type="InterPro" id="IPR016181">
    <property type="entry name" value="Acyl_CoA_acyltransferase"/>
</dbReference>
<dbReference type="KEGG" id="prz:GZH47_11605"/>
<dbReference type="InterPro" id="IPR051554">
    <property type="entry name" value="Acetyltransferase_Eis"/>
</dbReference>
<dbReference type="PANTHER" id="PTHR37817:SF1">
    <property type="entry name" value="N-ACETYLTRANSFERASE EIS"/>
    <property type="match status" value="1"/>
</dbReference>
<name>A0A6C0P425_9BACL</name>